<protein>
    <submittedName>
        <fullName evidence="2">Uncharacterized protein</fullName>
    </submittedName>
</protein>
<keyword evidence="1" id="KW-0812">Transmembrane</keyword>
<dbReference type="Proteomes" id="UP000275719">
    <property type="component" value="Unassembled WGS sequence"/>
</dbReference>
<dbReference type="RefSeq" id="WP_125018983.1">
    <property type="nucleotide sequence ID" value="NZ_RQVQ01000016.1"/>
</dbReference>
<comment type="caution">
    <text evidence="2">The sequence shown here is derived from an EMBL/GenBank/DDBJ whole genome shotgun (WGS) entry which is preliminary data.</text>
</comment>
<sequence>MYYIISSLITIRFRKHISRNDKTASALVVLLFLAVALICYSKFNEIGLYFYLLFLDPILYQQKRNDLELLKIRKNYKWILFVEYIIYTFPYLIVLIIKQKYYGLILVLMVNFIVIHIPKLQMKNIKYPFDLFNPHWHITFRNYKIILWFPLLLVLSFMGIKHQNPNIQNFVLLIIAIIICIPSFERERIEEIKYHSNNSKNYLKSQFINSLINTSFIIVPIAVFILFNTFNLLISSLILVVYVLPLVNIISKYAFFHHPIKQQLFLVFMIVSLGIPILSLPFLLNKALKNLNEIKNVENRN</sequence>
<organism evidence="2 3">
    <name type="scientific">Paenimyroides tangerinum</name>
    <dbReference type="NCBI Taxonomy" id="2488728"/>
    <lineage>
        <taxon>Bacteria</taxon>
        <taxon>Pseudomonadati</taxon>
        <taxon>Bacteroidota</taxon>
        <taxon>Flavobacteriia</taxon>
        <taxon>Flavobacteriales</taxon>
        <taxon>Flavobacteriaceae</taxon>
        <taxon>Paenimyroides</taxon>
    </lineage>
</organism>
<feature type="transmembrane region" description="Helical" evidence="1">
    <location>
        <begin position="233"/>
        <end position="251"/>
    </location>
</feature>
<keyword evidence="1" id="KW-1133">Transmembrane helix</keyword>
<dbReference type="AlphaFoldDB" id="A0A3P3W794"/>
<reference evidence="2 3" key="1">
    <citation type="submission" date="2018-11" db="EMBL/GenBank/DDBJ databases">
        <title>Flavobacterium sp. nov., YIM 102701-2 draft genome.</title>
        <authorList>
            <person name="Li G."/>
            <person name="Jiang Y."/>
        </authorList>
    </citation>
    <scope>NUCLEOTIDE SEQUENCE [LARGE SCALE GENOMIC DNA]</scope>
    <source>
        <strain evidence="2 3">YIM 102701-2</strain>
    </source>
</reference>
<dbReference type="OrthoDB" id="1355264at2"/>
<gene>
    <name evidence="2" type="ORF">EG240_08585</name>
</gene>
<feature type="transmembrane region" description="Helical" evidence="1">
    <location>
        <begin position="143"/>
        <end position="160"/>
    </location>
</feature>
<feature type="transmembrane region" description="Helical" evidence="1">
    <location>
        <begin position="166"/>
        <end position="185"/>
    </location>
</feature>
<dbReference type="EMBL" id="RQVQ01000016">
    <property type="protein sequence ID" value="RRJ90574.1"/>
    <property type="molecule type" value="Genomic_DNA"/>
</dbReference>
<feature type="transmembrane region" description="Helical" evidence="1">
    <location>
        <begin position="76"/>
        <end position="97"/>
    </location>
</feature>
<evidence type="ECO:0000256" key="1">
    <source>
        <dbReference type="SAM" id="Phobius"/>
    </source>
</evidence>
<feature type="transmembrane region" description="Helical" evidence="1">
    <location>
        <begin position="103"/>
        <end position="122"/>
    </location>
</feature>
<feature type="transmembrane region" description="Helical" evidence="1">
    <location>
        <begin position="206"/>
        <end position="227"/>
    </location>
</feature>
<keyword evidence="1" id="KW-0472">Membrane</keyword>
<evidence type="ECO:0000313" key="2">
    <source>
        <dbReference type="EMBL" id="RRJ90574.1"/>
    </source>
</evidence>
<feature type="transmembrane region" description="Helical" evidence="1">
    <location>
        <begin position="26"/>
        <end position="55"/>
    </location>
</feature>
<name>A0A3P3W794_9FLAO</name>
<keyword evidence="3" id="KW-1185">Reference proteome</keyword>
<feature type="transmembrane region" description="Helical" evidence="1">
    <location>
        <begin position="263"/>
        <end position="284"/>
    </location>
</feature>
<accession>A0A3P3W794</accession>
<evidence type="ECO:0000313" key="3">
    <source>
        <dbReference type="Proteomes" id="UP000275719"/>
    </source>
</evidence>
<proteinExistence type="predicted"/>